<evidence type="ECO:0000259" key="2">
    <source>
        <dbReference type="PROSITE" id="PS50885"/>
    </source>
</evidence>
<dbReference type="InterPro" id="IPR000160">
    <property type="entry name" value="GGDEF_dom"/>
</dbReference>
<protein>
    <submittedName>
        <fullName evidence="4">GGDEF domain-containing protein</fullName>
    </submittedName>
</protein>
<dbReference type="SUPFAM" id="SSF158472">
    <property type="entry name" value="HAMP domain-like"/>
    <property type="match status" value="1"/>
</dbReference>
<dbReference type="InterPro" id="IPR043128">
    <property type="entry name" value="Rev_trsase/Diguanyl_cyclase"/>
</dbReference>
<dbReference type="AlphaFoldDB" id="A0A857GP51"/>
<organism evidence="4 5">
    <name type="scientific">Vreelandella aquamarina</name>
    <dbReference type="NCBI Taxonomy" id="77097"/>
    <lineage>
        <taxon>Bacteria</taxon>
        <taxon>Pseudomonadati</taxon>
        <taxon>Pseudomonadota</taxon>
        <taxon>Gammaproteobacteria</taxon>
        <taxon>Oceanospirillales</taxon>
        <taxon>Halomonadaceae</taxon>
        <taxon>Vreelandella</taxon>
    </lineage>
</organism>
<dbReference type="InterPro" id="IPR003660">
    <property type="entry name" value="HAMP_dom"/>
</dbReference>
<dbReference type="OrthoDB" id="9804951at2"/>
<feature type="transmembrane region" description="Helical" evidence="1">
    <location>
        <begin position="215"/>
        <end position="238"/>
    </location>
</feature>
<keyword evidence="1" id="KW-1133">Transmembrane helix</keyword>
<dbReference type="GO" id="GO:0007165">
    <property type="term" value="P:signal transduction"/>
    <property type="evidence" value="ECO:0007669"/>
    <property type="project" value="InterPro"/>
</dbReference>
<name>A0A857GP51_9GAMM</name>
<dbReference type="CDD" id="cd01949">
    <property type="entry name" value="GGDEF"/>
    <property type="match status" value="1"/>
</dbReference>
<dbReference type="Gene3D" id="6.10.340.10">
    <property type="match status" value="1"/>
</dbReference>
<dbReference type="InterPro" id="IPR052163">
    <property type="entry name" value="DGC-Regulatory_Protein"/>
</dbReference>
<dbReference type="NCBIfam" id="TIGR00254">
    <property type="entry name" value="GGDEF"/>
    <property type="match status" value="1"/>
</dbReference>
<accession>A0A857GP51</accession>
<keyword evidence="1" id="KW-0472">Membrane</keyword>
<dbReference type="SMART" id="SM00267">
    <property type="entry name" value="GGDEF"/>
    <property type="match status" value="1"/>
</dbReference>
<dbReference type="PROSITE" id="PS50885">
    <property type="entry name" value="HAMP"/>
    <property type="match status" value="1"/>
</dbReference>
<dbReference type="GO" id="GO:0016020">
    <property type="term" value="C:membrane"/>
    <property type="evidence" value="ECO:0007669"/>
    <property type="project" value="InterPro"/>
</dbReference>
<keyword evidence="1" id="KW-0812">Transmembrane</keyword>
<feature type="transmembrane region" description="Helical" evidence="1">
    <location>
        <begin position="26"/>
        <end position="49"/>
    </location>
</feature>
<proteinExistence type="predicted"/>
<dbReference type="PANTHER" id="PTHR46663">
    <property type="entry name" value="DIGUANYLATE CYCLASE DGCT-RELATED"/>
    <property type="match status" value="1"/>
</dbReference>
<evidence type="ECO:0000256" key="1">
    <source>
        <dbReference type="SAM" id="Phobius"/>
    </source>
</evidence>
<dbReference type="InterPro" id="IPR029787">
    <property type="entry name" value="Nucleotide_cyclase"/>
</dbReference>
<evidence type="ECO:0000313" key="4">
    <source>
        <dbReference type="EMBL" id="QHD51108.1"/>
    </source>
</evidence>
<gene>
    <name evidence="4" type="ORF">CTT34_16200</name>
</gene>
<dbReference type="RefSeq" id="WP_159343342.1">
    <property type="nucleotide sequence ID" value="NZ_CP024621.1"/>
</dbReference>
<reference evidence="4 5" key="1">
    <citation type="submission" date="2017-10" db="EMBL/GenBank/DDBJ databases">
        <title>Coral associated bacteria.</title>
        <authorList>
            <person name="Wang X."/>
        </authorList>
    </citation>
    <scope>NUCLEOTIDE SEQUENCE [LARGE SCALE GENOMIC DNA]</scope>
    <source>
        <strain evidence="4 5">SCSIO 43005</strain>
    </source>
</reference>
<dbReference type="PROSITE" id="PS50887">
    <property type="entry name" value="GGDEF"/>
    <property type="match status" value="1"/>
</dbReference>
<dbReference type="EMBL" id="CP024621">
    <property type="protein sequence ID" value="QHD51108.1"/>
    <property type="molecule type" value="Genomic_DNA"/>
</dbReference>
<evidence type="ECO:0000313" key="5">
    <source>
        <dbReference type="Proteomes" id="UP000463949"/>
    </source>
</evidence>
<dbReference type="Proteomes" id="UP000463949">
    <property type="component" value="Chromosome"/>
</dbReference>
<sequence>MQEVKADNALNSKATLPWHRTVVGKVAIFMLLGVIFAYLMGAMLGFTMVERSARDQWSREAQVNAQIVSATIRRIYTSVAVRTDPTGQVTQLVAARPIGDEDSVLSTGFSPIDVLALASAQTRHNVWLFALTDNDRLAPVADAFNSTTGDMLFPTTSEVGRSSLANAFYVGFARIGDEEHFVSSLPIISPQGDLHGVVVSSIGLKSELYQVHRELILKVAASLGVVLLATALLISMLMNQLFRPVPRLIRALTHIAQNETGRATPYTWRSDEIGCMAQAIEALRKKVEEREQLLEVKEQALRYQHLAHHDALTKLPNRTQFNDVLQEAVTQVPHGASFNVMLFDLDRFKAVNDTLGHAAGDTLLVDASQRVQALLEESDLVARLDGDEFSIIQYAHRDALAEAKQLARQLVDALQKPFSIDGHEVRIGVSVGIALAPRDGNSSHSLLRSADVALYTAKAMGRGRYAVFNPDMTMGAKPYDG</sequence>
<dbReference type="Gene3D" id="3.30.70.270">
    <property type="match status" value="1"/>
</dbReference>
<dbReference type="PANTHER" id="PTHR46663:SF4">
    <property type="entry name" value="DIGUANYLATE CYCLASE DGCT-RELATED"/>
    <property type="match status" value="1"/>
</dbReference>
<feature type="domain" description="GGDEF" evidence="3">
    <location>
        <begin position="336"/>
        <end position="470"/>
    </location>
</feature>
<dbReference type="Pfam" id="PF00990">
    <property type="entry name" value="GGDEF"/>
    <property type="match status" value="1"/>
</dbReference>
<dbReference type="SUPFAM" id="SSF55073">
    <property type="entry name" value="Nucleotide cyclase"/>
    <property type="match status" value="1"/>
</dbReference>
<feature type="domain" description="HAMP" evidence="2">
    <location>
        <begin position="239"/>
        <end position="292"/>
    </location>
</feature>
<dbReference type="KEGG" id="hmd:CTT34_16200"/>
<evidence type="ECO:0000259" key="3">
    <source>
        <dbReference type="PROSITE" id="PS50887"/>
    </source>
</evidence>